<feature type="site" description="Important for acyl-CoA specificity" evidence="8">
    <location>
        <position position="175"/>
    </location>
</feature>
<dbReference type="STRING" id="1852522.SAMN06295960_3773"/>
<name>A0A1X7LM36_9BACL</name>
<keyword evidence="6 8" id="KW-0012">Acyltransferase</keyword>
<gene>
    <name evidence="8" type="primary">metAA</name>
    <name evidence="9" type="ORF">SAMN06295960_3773</name>
</gene>
<sequence length="377" mass="43547">MLIDERDLAHMNVTLSRTAGKGSFWYTQTSHNSILLAFTTLYSLLIHAYTQIGVTYILNKEEFVMPIKIPDHLPAKEILTQENIFVMDDSRAYTQDIRPLRIVVLNLMPTKETTETQLLRLLGNTPLQVEVTLLHPVTHQSKNTSVEHLSSFYKTFGDIEHEQFDGMIITGAPVEQMEFEEVTYWNELCSIMKWADRHVTSTLYICWASQAGLYYHHGVQKHPLEKKVFGVFYHALTKENVKLTRGFDEAFLVPQSRHTEVRREDIEKIPDLEILSESEEAGVYLVASQDGKHIFVTGHSEYDACTLKWEYDRDIAKGMDMEIPYNYYPNDDPTKTPRSTWRAHANLLFSNWLNYYVYQETPYELGSATSNKESAGV</sequence>
<feature type="active site" description="Acyl-thioester intermediate" evidence="8">
    <location>
        <position position="206"/>
    </location>
</feature>
<comment type="catalytic activity">
    <reaction evidence="7 8">
        <text>L-homoserine + acetyl-CoA = O-acetyl-L-homoserine + CoA</text>
        <dbReference type="Rhea" id="RHEA:13701"/>
        <dbReference type="ChEBI" id="CHEBI:57287"/>
        <dbReference type="ChEBI" id="CHEBI:57288"/>
        <dbReference type="ChEBI" id="CHEBI:57476"/>
        <dbReference type="ChEBI" id="CHEBI:57716"/>
        <dbReference type="EC" id="2.3.1.31"/>
    </reaction>
</comment>
<evidence type="ECO:0000256" key="8">
    <source>
        <dbReference type="HAMAP-Rule" id="MF_00295"/>
    </source>
</evidence>
<dbReference type="Pfam" id="PF04204">
    <property type="entry name" value="HTS"/>
    <property type="match status" value="1"/>
</dbReference>
<dbReference type="GO" id="GO:0008899">
    <property type="term" value="F:homoserine O-succinyltransferase activity"/>
    <property type="evidence" value="ECO:0007669"/>
    <property type="project" value="UniProtKB-UniRule"/>
</dbReference>
<feature type="binding site" evidence="8">
    <location>
        <position position="227"/>
    </location>
    <ligand>
        <name>substrate</name>
    </ligand>
</feature>
<dbReference type="HAMAP" id="MF_00295">
    <property type="entry name" value="MetA_acyltransf"/>
    <property type="match status" value="1"/>
</dbReference>
<dbReference type="GO" id="GO:0005737">
    <property type="term" value="C:cytoplasm"/>
    <property type="evidence" value="ECO:0007669"/>
    <property type="project" value="UniProtKB-SubCell"/>
</dbReference>
<feature type="binding site" evidence="8">
    <location>
        <position position="256"/>
    </location>
    <ligand>
        <name>substrate</name>
    </ligand>
</feature>
<evidence type="ECO:0000256" key="5">
    <source>
        <dbReference type="ARBA" id="ARBA00023167"/>
    </source>
</evidence>
<feature type="site" description="Important for substrate specificity" evidence="8">
    <location>
        <position position="256"/>
    </location>
</feature>
<keyword evidence="2 8" id="KW-0963">Cytoplasm</keyword>
<dbReference type="InterPro" id="IPR029062">
    <property type="entry name" value="Class_I_gatase-like"/>
</dbReference>
<evidence type="ECO:0000256" key="4">
    <source>
        <dbReference type="ARBA" id="ARBA00022679"/>
    </source>
</evidence>
<evidence type="ECO:0000256" key="3">
    <source>
        <dbReference type="ARBA" id="ARBA00022605"/>
    </source>
</evidence>
<keyword evidence="5 8" id="KW-0486">Methionine biosynthesis</keyword>
<dbReference type="SUPFAM" id="SSF52317">
    <property type="entry name" value="Class I glutamine amidotransferase-like"/>
    <property type="match status" value="1"/>
</dbReference>
<dbReference type="EC" id="2.3.1.31" evidence="8"/>
<comment type="function">
    <text evidence="8">Transfers an acetyl group from acetyl-CoA to L-homoserine, forming acetyl-L-homoserine.</text>
</comment>
<dbReference type="FunFam" id="3.40.50.880:FF:000004">
    <property type="entry name" value="Homoserine O-succinyltransferase"/>
    <property type="match status" value="1"/>
</dbReference>
<dbReference type="InterPro" id="IPR033752">
    <property type="entry name" value="MetA_family"/>
</dbReference>
<proteinExistence type="inferred from homology"/>
<evidence type="ECO:0000313" key="9">
    <source>
        <dbReference type="EMBL" id="SMG54554.1"/>
    </source>
</evidence>
<comment type="similarity">
    <text evidence="8">Belongs to the MetA family.</text>
</comment>
<keyword evidence="4 8" id="KW-0808">Transferase</keyword>
<dbReference type="PANTHER" id="PTHR20919">
    <property type="entry name" value="HOMOSERINE O-SUCCINYLTRANSFERASE"/>
    <property type="match status" value="1"/>
</dbReference>
<dbReference type="Gene3D" id="3.40.50.880">
    <property type="match status" value="1"/>
</dbReference>
<dbReference type="GO" id="GO:0004414">
    <property type="term" value="F:homoserine O-acetyltransferase activity"/>
    <property type="evidence" value="ECO:0007669"/>
    <property type="project" value="UniProtKB-EC"/>
</dbReference>
<dbReference type="GO" id="GO:0019281">
    <property type="term" value="P:L-methionine biosynthetic process from homoserine via O-succinyl-L-homoserine and cystathionine"/>
    <property type="evidence" value="ECO:0007669"/>
    <property type="project" value="InterPro"/>
</dbReference>
<keyword evidence="10" id="KW-1185">Reference proteome</keyword>
<protein>
    <recommendedName>
        <fullName evidence="8">Homoserine O-acetyltransferase</fullName>
        <shortName evidence="8">HAT</shortName>
        <ecNumber evidence="8">2.3.1.31</ecNumber>
    </recommendedName>
    <alternativeName>
        <fullName evidence="8">Homoserine transacetylase</fullName>
        <shortName evidence="8">HTA</shortName>
    </alternativeName>
</protein>
<dbReference type="PANTHER" id="PTHR20919:SF0">
    <property type="entry name" value="HOMOSERINE O-SUCCINYLTRANSFERASE"/>
    <property type="match status" value="1"/>
</dbReference>
<evidence type="ECO:0000256" key="6">
    <source>
        <dbReference type="ARBA" id="ARBA00023315"/>
    </source>
</evidence>
<dbReference type="CDD" id="cd03131">
    <property type="entry name" value="GATase1_HTS"/>
    <property type="match status" value="1"/>
</dbReference>
<feature type="active site" description="Proton acceptor" evidence="8">
    <location>
        <position position="299"/>
    </location>
</feature>
<comment type="subcellular location">
    <subcellularLocation>
        <location evidence="1 8">Cytoplasm</location>
    </subcellularLocation>
</comment>
<evidence type="ECO:0000256" key="2">
    <source>
        <dbReference type="ARBA" id="ARBA00022490"/>
    </source>
</evidence>
<comment type="caution">
    <text evidence="8">Lacks conserved residue(s) required for the propagation of feature annotation.</text>
</comment>
<comment type="pathway">
    <text evidence="8">Amino-acid biosynthesis; L-methionine biosynthesis via de novo pathway; O-acetyl-L-homoserine from L-homoserine: step 1/1.</text>
</comment>
<feature type="binding site" evidence="8">
    <location>
        <position position="313"/>
    </location>
    <ligand>
        <name>substrate</name>
    </ligand>
</feature>
<dbReference type="UniPathway" id="UPA00051">
    <property type="reaction ID" value="UER00074"/>
</dbReference>
<evidence type="ECO:0000313" key="10">
    <source>
        <dbReference type="Proteomes" id="UP000193834"/>
    </source>
</evidence>
<dbReference type="EMBL" id="FXAZ01000005">
    <property type="protein sequence ID" value="SMG54554.1"/>
    <property type="molecule type" value="Genomic_DNA"/>
</dbReference>
<dbReference type="NCBIfam" id="TIGR01001">
    <property type="entry name" value="metA"/>
    <property type="match status" value="1"/>
</dbReference>
<dbReference type="AlphaFoldDB" id="A0A1X7LM36"/>
<evidence type="ECO:0000256" key="1">
    <source>
        <dbReference type="ARBA" id="ARBA00004496"/>
    </source>
</evidence>
<reference evidence="9 10" key="1">
    <citation type="submission" date="2017-04" db="EMBL/GenBank/DDBJ databases">
        <authorList>
            <person name="Afonso C.L."/>
            <person name="Miller P.J."/>
            <person name="Scott M.A."/>
            <person name="Spackman E."/>
            <person name="Goraichik I."/>
            <person name="Dimitrov K.M."/>
            <person name="Suarez D.L."/>
            <person name="Swayne D.E."/>
        </authorList>
    </citation>
    <scope>NUCLEOTIDE SEQUENCE [LARGE SCALE GENOMIC DNA]</scope>
    <source>
        <strain evidence="9 10">11</strain>
    </source>
</reference>
<feature type="active site" evidence="8">
    <location>
        <position position="301"/>
    </location>
</feature>
<accession>A0A1X7LM36</accession>
<evidence type="ECO:0000256" key="7">
    <source>
        <dbReference type="ARBA" id="ARBA00049043"/>
    </source>
</evidence>
<keyword evidence="3 8" id="KW-0028">Amino-acid biosynthesis</keyword>
<dbReference type="Proteomes" id="UP000193834">
    <property type="component" value="Unassembled WGS sequence"/>
</dbReference>
<dbReference type="InterPro" id="IPR005697">
    <property type="entry name" value="HST_MetA"/>
</dbReference>
<organism evidence="9 10">
    <name type="scientific">Paenibacillus aquistagni</name>
    <dbReference type="NCBI Taxonomy" id="1852522"/>
    <lineage>
        <taxon>Bacteria</taxon>
        <taxon>Bacillati</taxon>
        <taxon>Bacillota</taxon>
        <taxon>Bacilli</taxon>
        <taxon>Bacillales</taxon>
        <taxon>Paenibacillaceae</taxon>
        <taxon>Paenibacillus</taxon>
    </lineage>
</organism>